<protein>
    <submittedName>
        <fullName evidence="1">BQ2448_1962 protein</fullName>
    </submittedName>
</protein>
<dbReference type="OrthoDB" id="3017382at2759"/>
<gene>
    <name evidence="1" type="ORF">BQ2448_1962</name>
</gene>
<reference evidence="2" key="1">
    <citation type="submission" date="2016-09" db="EMBL/GenBank/DDBJ databases">
        <authorList>
            <person name="Jeantristanb JTB J.-T."/>
            <person name="Ricardo R."/>
        </authorList>
    </citation>
    <scope>NUCLEOTIDE SEQUENCE [LARGE SCALE GENOMIC DNA]</scope>
</reference>
<organism evidence="1 2">
    <name type="scientific">Microbotryum intermedium</name>
    <dbReference type="NCBI Taxonomy" id="269621"/>
    <lineage>
        <taxon>Eukaryota</taxon>
        <taxon>Fungi</taxon>
        <taxon>Dikarya</taxon>
        <taxon>Basidiomycota</taxon>
        <taxon>Pucciniomycotina</taxon>
        <taxon>Microbotryomycetes</taxon>
        <taxon>Microbotryales</taxon>
        <taxon>Microbotryaceae</taxon>
        <taxon>Microbotryum</taxon>
    </lineage>
</organism>
<dbReference type="EMBL" id="FMSP01000004">
    <property type="protein sequence ID" value="SCV68942.1"/>
    <property type="molecule type" value="Genomic_DNA"/>
</dbReference>
<proteinExistence type="predicted"/>
<evidence type="ECO:0000313" key="2">
    <source>
        <dbReference type="Proteomes" id="UP000198372"/>
    </source>
</evidence>
<dbReference type="AlphaFoldDB" id="A0A238F4Q2"/>
<dbReference type="Proteomes" id="UP000198372">
    <property type="component" value="Unassembled WGS sequence"/>
</dbReference>
<sequence>MKWPNVATEQVTTRLDLVNELEQRQSRTIWAARWTPFDPEQKSPTLIAKVISAKRAASIAREYFIYTRIVPQLSAAAQTFFPPLQGVYRSGMDGQAYVVLLECSGVVVTTKQLDKDEELRKRIRTALDLIKSEGLSQFNEAVFKVVRREDGRIFIVDWGEAMLTPSFNLSLSLESSVN</sequence>
<evidence type="ECO:0000313" key="1">
    <source>
        <dbReference type="EMBL" id="SCV68942.1"/>
    </source>
</evidence>
<keyword evidence="2" id="KW-1185">Reference proteome</keyword>
<accession>A0A238F4Q2</accession>
<name>A0A238F4Q2_9BASI</name>